<evidence type="ECO:0000256" key="1">
    <source>
        <dbReference type="SAM" id="MobiDB-lite"/>
    </source>
</evidence>
<dbReference type="Proteomes" id="UP000887565">
    <property type="component" value="Unplaced"/>
</dbReference>
<organism evidence="2 3">
    <name type="scientific">Romanomermis culicivorax</name>
    <name type="common">Nematode worm</name>
    <dbReference type="NCBI Taxonomy" id="13658"/>
    <lineage>
        <taxon>Eukaryota</taxon>
        <taxon>Metazoa</taxon>
        <taxon>Ecdysozoa</taxon>
        <taxon>Nematoda</taxon>
        <taxon>Enoplea</taxon>
        <taxon>Dorylaimia</taxon>
        <taxon>Mermithida</taxon>
        <taxon>Mermithoidea</taxon>
        <taxon>Mermithidae</taxon>
        <taxon>Romanomermis</taxon>
    </lineage>
</organism>
<reference evidence="3" key="1">
    <citation type="submission" date="2022-11" db="UniProtKB">
        <authorList>
            <consortium name="WormBaseParasite"/>
        </authorList>
    </citation>
    <scope>IDENTIFICATION</scope>
</reference>
<feature type="region of interest" description="Disordered" evidence="1">
    <location>
        <begin position="1"/>
        <end position="21"/>
    </location>
</feature>
<evidence type="ECO:0000313" key="2">
    <source>
        <dbReference type="Proteomes" id="UP000887565"/>
    </source>
</evidence>
<feature type="compositionally biased region" description="Polar residues" evidence="1">
    <location>
        <begin position="1"/>
        <end position="11"/>
    </location>
</feature>
<protein>
    <submittedName>
        <fullName evidence="3">Uncharacterized protein</fullName>
    </submittedName>
</protein>
<dbReference type="AlphaFoldDB" id="A0A915JMI5"/>
<keyword evidence="2" id="KW-1185">Reference proteome</keyword>
<sequence>MMTPLTSSASTADEPPPYRESINVNERYVRWAKQQPHQNDLSFASDAPPVPYAQYRAPSCLRKQCQTIDSHS</sequence>
<dbReference type="WBParaSite" id="nRc.2.0.1.t27307-RA">
    <property type="protein sequence ID" value="nRc.2.0.1.t27307-RA"/>
    <property type="gene ID" value="nRc.2.0.1.g27307"/>
</dbReference>
<name>A0A915JMI5_ROMCU</name>
<proteinExistence type="predicted"/>
<evidence type="ECO:0000313" key="3">
    <source>
        <dbReference type="WBParaSite" id="nRc.2.0.1.t27307-RA"/>
    </source>
</evidence>
<accession>A0A915JMI5</accession>